<comment type="subcellular location">
    <subcellularLocation>
        <location evidence="1">Cell envelope</location>
    </subcellularLocation>
</comment>
<organism evidence="4 5">
    <name type="scientific">Cyanobium usitatum str. Tous</name>
    <dbReference type="NCBI Taxonomy" id="2116684"/>
    <lineage>
        <taxon>Bacteria</taxon>
        <taxon>Bacillati</taxon>
        <taxon>Cyanobacteriota</taxon>
        <taxon>Cyanophyceae</taxon>
        <taxon>Synechococcales</taxon>
        <taxon>Prochlorococcaceae</taxon>
        <taxon>Cyanobium</taxon>
    </lineage>
</organism>
<accession>A0A2P7N1Y2</accession>
<dbReference type="Pfam" id="PF13407">
    <property type="entry name" value="Peripla_BP_4"/>
    <property type="match status" value="1"/>
</dbReference>
<dbReference type="SUPFAM" id="SSF53822">
    <property type="entry name" value="Periplasmic binding protein-like I"/>
    <property type="match status" value="1"/>
</dbReference>
<dbReference type="PANTHER" id="PTHR30036:SF7">
    <property type="entry name" value="ABC TRANSPORTER PERIPLASMIC-BINDING PROTEIN YPHF"/>
    <property type="match status" value="1"/>
</dbReference>
<evidence type="ECO:0000259" key="3">
    <source>
        <dbReference type="Pfam" id="PF13407"/>
    </source>
</evidence>
<evidence type="ECO:0000256" key="1">
    <source>
        <dbReference type="ARBA" id="ARBA00004196"/>
    </source>
</evidence>
<feature type="domain" description="Periplasmic binding protein" evidence="3">
    <location>
        <begin position="2"/>
        <end position="211"/>
    </location>
</feature>
<evidence type="ECO:0000313" key="5">
    <source>
        <dbReference type="Proteomes" id="UP000243002"/>
    </source>
</evidence>
<dbReference type="Proteomes" id="UP000243002">
    <property type="component" value="Unassembled WGS sequence"/>
</dbReference>
<dbReference type="EMBL" id="PXXO01000001">
    <property type="protein sequence ID" value="PSJ07411.1"/>
    <property type="molecule type" value="Genomic_DNA"/>
</dbReference>
<comment type="caution">
    <text evidence="4">The sequence shown here is derived from an EMBL/GenBank/DDBJ whole genome shotgun (WGS) entry which is preliminary data.</text>
</comment>
<comment type="similarity">
    <text evidence="2">Belongs to the bacterial solute-binding protein 2 family.</text>
</comment>
<dbReference type="OrthoDB" id="6196975at2"/>
<keyword evidence="5" id="KW-1185">Reference proteome</keyword>
<proteinExistence type="inferred from homology"/>
<protein>
    <submittedName>
        <fullName evidence="4">Sugar ABC transporter substrate-binding protein</fullName>
    </submittedName>
</protein>
<sequence>MEQQQAILSRAINSKADGIFIDLLDANRLTPLLVRARADGIQLAIFDSEAPAGLPITSVGNDYCKQAQLASERLVKLLAGRGEVAIMQGVPTAPNHAIRFRCHQEVFRRFPGIQVVATPSDQDSIATAEQQALATMKAHPALRGWVASDASGPIGIGRAIASLGAQGRVQAVGIDDLPELVGQIRSGVVNSSVATKPRAQGYWSILSLWQQTLAAPPIERIDTGITVVE</sequence>
<reference evidence="4 5" key="1">
    <citation type="journal article" date="2018" name="Environ. Microbiol.">
        <title>Ecological and genomic features of two widespread freshwater picocyanobacteria.</title>
        <authorList>
            <person name="Cabello-Yeves P.J."/>
            <person name="Picazo A."/>
            <person name="Camacho A."/>
            <person name="Callieri C."/>
            <person name="Rosselli R."/>
            <person name="Roda-Garcia J.J."/>
            <person name="Coutinho F.H."/>
            <person name="Rodriguez-Valera F."/>
        </authorList>
    </citation>
    <scope>NUCLEOTIDE SEQUENCE [LARGE SCALE GENOMIC DNA]</scope>
    <source>
        <strain evidence="4 5">Tous</strain>
    </source>
</reference>
<dbReference type="InterPro" id="IPR050555">
    <property type="entry name" value="Bact_Solute-Bind_Prot2"/>
</dbReference>
<dbReference type="InterPro" id="IPR028082">
    <property type="entry name" value="Peripla_BP_I"/>
</dbReference>
<gene>
    <name evidence="4" type="ORF">C7K55_01400</name>
</gene>
<name>A0A2P7N1Y2_9CYAN</name>
<dbReference type="GO" id="GO:0030246">
    <property type="term" value="F:carbohydrate binding"/>
    <property type="evidence" value="ECO:0007669"/>
    <property type="project" value="TreeGrafter"/>
</dbReference>
<dbReference type="AlphaFoldDB" id="A0A2P7N1Y2"/>
<evidence type="ECO:0000313" key="4">
    <source>
        <dbReference type="EMBL" id="PSJ07411.1"/>
    </source>
</evidence>
<dbReference type="Gene3D" id="3.40.50.2300">
    <property type="match status" value="2"/>
</dbReference>
<dbReference type="GO" id="GO:0030288">
    <property type="term" value="C:outer membrane-bounded periplasmic space"/>
    <property type="evidence" value="ECO:0007669"/>
    <property type="project" value="TreeGrafter"/>
</dbReference>
<dbReference type="PANTHER" id="PTHR30036">
    <property type="entry name" value="D-XYLOSE-BINDING PERIPLASMIC PROTEIN"/>
    <property type="match status" value="1"/>
</dbReference>
<dbReference type="InterPro" id="IPR025997">
    <property type="entry name" value="SBP_2_dom"/>
</dbReference>
<evidence type="ECO:0000256" key="2">
    <source>
        <dbReference type="ARBA" id="ARBA00007639"/>
    </source>
</evidence>